<dbReference type="NCBIfam" id="TIGR01555">
    <property type="entry name" value="phge_rel_HI1409"/>
    <property type="match status" value="1"/>
</dbReference>
<evidence type="ECO:0000256" key="1">
    <source>
        <dbReference type="SAM" id="MobiDB-lite"/>
    </source>
</evidence>
<feature type="domain" description="Anti-CBASS protein Acb1-like N-terminal" evidence="2">
    <location>
        <begin position="59"/>
        <end position="412"/>
    </location>
</feature>
<organism evidence="3 4">
    <name type="scientific">Paraburkholderia dioscoreae</name>
    <dbReference type="NCBI Taxonomy" id="2604047"/>
    <lineage>
        <taxon>Bacteria</taxon>
        <taxon>Pseudomonadati</taxon>
        <taxon>Pseudomonadota</taxon>
        <taxon>Betaproteobacteria</taxon>
        <taxon>Burkholderiales</taxon>
        <taxon>Burkholderiaceae</taxon>
        <taxon>Paraburkholderia</taxon>
    </lineage>
</organism>
<evidence type="ECO:0000259" key="2">
    <source>
        <dbReference type="Pfam" id="PF06381"/>
    </source>
</evidence>
<dbReference type="InterPro" id="IPR024459">
    <property type="entry name" value="Acb1-like_N"/>
</dbReference>
<feature type="compositionally biased region" description="Low complexity" evidence="1">
    <location>
        <begin position="10"/>
        <end position="23"/>
    </location>
</feature>
<proteinExistence type="predicted"/>
<gene>
    <name evidence="3" type="ORF">PDMSB3_2714</name>
</gene>
<dbReference type="InterPro" id="IPR006445">
    <property type="entry name" value="Phage-assoc_HI1409"/>
</dbReference>
<protein>
    <recommendedName>
        <fullName evidence="2">Anti-CBASS protein Acb1-like N-terminal domain-containing protein</fullName>
    </recommendedName>
</protein>
<keyword evidence="4" id="KW-1185">Reference proteome</keyword>
<feature type="region of interest" description="Disordered" evidence="1">
    <location>
        <begin position="1"/>
        <end position="25"/>
    </location>
</feature>
<dbReference type="EMBL" id="LR699553">
    <property type="protein sequence ID" value="VVD29170.1"/>
    <property type="molecule type" value="Genomic_DNA"/>
</dbReference>
<sequence length="496" mass="54432">MSRKTRNAGRTRAAAAPATSQRTSDSFANFQARLGWGTDNQSSASQYTLTYQSRNRIWLEAAYRGSWIVRAAVDAIPEDMTRAGIEMSGIEATDISLLERDLTTLGIWDSLCDTGKWAQLYGGAIAVMLIDGQDMATPLRVESIGKGQFKGLAVLDRWMVAPPVGEVVTEFGPDLAKPKYYNVIADSAGIPRGKIHHSRVLRMEGDALPFYQRNSENGWGLSVLEPMWDRLIAFDSATVGVGQLVYKAHLRVISIEKLREIIAAGGPALAGLKGQIEFTRLAQTNEGMTVLDSTDKFETHQYSFSGLSDVLIQFAQQLSGATGIPLTRLFGQAPVGMNATGEGDMKQYHERVKQKQERKLRNPLHRLLAVMSMSTLDKPLPDAFQYEFRNLQEMSEAEKAEIGKNKTEAVTKAVDSDLIPRSTGMKELKASAPTTGLFGSITDEQITLAEEQEKDAPPPGAGELSIPGFGAFTSMAGSPTPTGDSFFTRFWKKRWH</sequence>
<name>A0A5Q4Z285_9BURK</name>
<dbReference type="KEGG" id="pdio:PDMSB3_2714"/>
<evidence type="ECO:0000313" key="3">
    <source>
        <dbReference type="EMBL" id="VVD29170.1"/>
    </source>
</evidence>
<evidence type="ECO:0000313" key="4">
    <source>
        <dbReference type="Proteomes" id="UP000325811"/>
    </source>
</evidence>
<reference evidence="3 4" key="1">
    <citation type="submission" date="2019-08" db="EMBL/GenBank/DDBJ databases">
        <authorList>
            <person name="Herpell B J."/>
        </authorList>
    </citation>
    <scope>NUCLEOTIDE SEQUENCE [LARGE SCALE GENOMIC DNA]</scope>
    <source>
        <strain evidence="4">Msb3</strain>
    </source>
</reference>
<dbReference type="AlphaFoldDB" id="A0A5Q4Z285"/>
<dbReference type="Proteomes" id="UP000325811">
    <property type="component" value="Chromosome I"/>
</dbReference>
<dbReference type="Pfam" id="PF06381">
    <property type="entry name" value="Phage_portal_3"/>
    <property type="match status" value="1"/>
</dbReference>
<accession>A0A5Q4Z285</accession>